<feature type="domain" description="SIS" evidence="2">
    <location>
        <begin position="20"/>
        <end position="187"/>
    </location>
</feature>
<keyword evidence="3" id="KW-0413">Isomerase</keyword>
<protein>
    <submittedName>
        <fullName evidence="3">Tagatose-6-phosphate ketose isomerase</fullName>
    </submittedName>
</protein>
<dbReference type="InterPro" id="IPR001347">
    <property type="entry name" value="SIS_dom"/>
</dbReference>
<dbReference type="InterPro" id="IPR050303">
    <property type="entry name" value="GatZ_KbaZ_carbometab"/>
</dbReference>
<organism evidence="3 4">
    <name type="scientific">Roseateles rivi</name>
    <dbReference type="NCBI Taxonomy" id="3299028"/>
    <lineage>
        <taxon>Bacteria</taxon>
        <taxon>Pseudomonadati</taxon>
        <taxon>Pseudomonadota</taxon>
        <taxon>Betaproteobacteria</taxon>
        <taxon>Burkholderiales</taxon>
        <taxon>Sphaerotilaceae</taxon>
        <taxon>Roseateles</taxon>
    </lineage>
</organism>
<dbReference type="RefSeq" id="WP_394460168.1">
    <property type="nucleotide sequence ID" value="NZ_JBIGHZ010000003.1"/>
</dbReference>
<dbReference type="CDD" id="cd05008">
    <property type="entry name" value="SIS_GlmS_GlmD_1"/>
    <property type="match status" value="1"/>
</dbReference>
<dbReference type="Gene3D" id="3.40.50.10490">
    <property type="entry name" value="Glucose-6-phosphate isomerase like protein, domain 1"/>
    <property type="match status" value="2"/>
</dbReference>
<dbReference type="PROSITE" id="PS51464">
    <property type="entry name" value="SIS"/>
    <property type="match status" value="2"/>
</dbReference>
<accession>A0ABW7FV12</accession>
<dbReference type="Proteomes" id="UP001606099">
    <property type="component" value="Unassembled WGS sequence"/>
</dbReference>
<keyword evidence="4" id="KW-1185">Reference proteome</keyword>
<reference evidence="3 4" key="1">
    <citation type="submission" date="2024-08" db="EMBL/GenBank/DDBJ databases">
        <authorList>
            <person name="Lu H."/>
        </authorList>
    </citation>
    <scope>NUCLEOTIDE SEQUENCE [LARGE SCALE GENOMIC DNA]</scope>
    <source>
        <strain evidence="3 4">BYS180W</strain>
    </source>
</reference>
<name>A0ABW7FV12_9BURK</name>
<proteinExistence type="predicted"/>
<feature type="domain" description="SIS" evidence="2">
    <location>
        <begin position="195"/>
        <end position="340"/>
    </location>
</feature>
<dbReference type="PANTHER" id="PTHR32502">
    <property type="entry name" value="N-ACETYLGALACTOSAMINE PERMEASE II COMPONENT-RELATED"/>
    <property type="match status" value="1"/>
</dbReference>
<dbReference type="GO" id="GO:0016853">
    <property type="term" value="F:isomerase activity"/>
    <property type="evidence" value="ECO:0007669"/>
    <property type="project" value="UniProtKB-KW"/>
</dbReference>
<dbReference type="SUPFAM" id="SSF53697">
    <property type="entry name" value="SIS domain"/>
    <property type="match status" value="1"/>
</dbReference>
<dbReference type="EMBL" id="JBIGHZ010000003">
    <property type="protein sequence ID" value="MFG6448157.1"/>
    <property type="molecule type" value="Genomic_DNA"/>
</dbReference>
<evidence type="ECO:0000313" key="4">
    <source>
        <dbReference type="Proteomes" id="UP001606099"/>
    </source>
</evidence>
<evidence type="ECO:0000259" key="2">
    <source>
        <dbReference type="PROSITE" id="PS51464"/>
    </source>
</evidence>
<dbReference type="InterPro" id="IPR046348">
    <property type="entry name" value="SIS_dom_sf"/>
</dbReference>
<sequence>MWRELSLTLEQAWSAIEQFLTPWLSTRQALVLLTGAGSSAFIGEVLADEANRNWPCEVRAVATTSLLTHPHAHLQADRPTLLLSFARSGNSPESSAAVALVRALVRQSGFVNITCNPEGALYREGLGRDDTLNLLMPKGSCDQGFAMTSSFSCMLLAAQLILSPLPWTDQQQALAMAATQAASVLSTTAQAVAHLAHWAQSSSPRLVVLGDGPMLGLAREAALKMLELTAGGVVALCDTTLGFRHGPKAVLHANTLVLVLSSGQPDVRRYQQDLVNELRRDGVAGKVIVVGPQLADHPPVDIPLPGLPHGELWQGLLALLVAQALALHSAVALGCTPDNPFPEGRVNRVVQGVTIYPMAQA</sequence>
<dbReference type="PANTHER" id="PTHR32502:SF3">
    <property type="entry name" value="D-GALACTOSAMINE-6-PHOSPHATE DEAMINASE AGAS-RELATED"/>
    <property type="match status" value="1"/>
</dbReference>
<evidence type="ECO:0000256" key="1">
    <source>
        <dbReference type="ARBA" id="ARBA00022737"/>
    </source>
</evidence>
<dbReference type="InterPro" id="IPR035466">
    <property type="entry name" value="GlmS/AgaS_SIS"/>
</dbReference>
<keyword evidence="1" id="KW-0677">Repeat</keyword>
<gene>
    <name evidence="3" type="ORF">ACG0Z6_07845</name>
</gene>
<comment type="caution">
    <text evidence="3">The sequence shown here is derived from an EMBL/GenBank/DDBJ whole genome shotgun (WGS) entry which is preliminary data.</text>
</comment>
<evidence type="ECO:0000313" key="3">
    <source>
        <dbReference type="EMBL" id="MFG6448157.1"/>
    </source>
</evidence>